<dbReference type="InterPro" id="IPR010426">
    <property type="entry name" value="MTTB_MeTrfase"/>
</dbReference>
<sequence length="528" mass="56911">MVDVERVGRLGRVRTGGRAGRKAQRSSENQVPVVQAGMTGGAYKPLQDTDLEKIHQAALEILATLGIAEATPEVIELATECGCIVSDFGRLCFPKALIEDVLVKAANEYVVHSRNSAHADLHVGGYRVHYATSGEAVTIFELDSKTYRPSTLLDLYDACRLVDKLEYIHQFGQTVIPTEISDLDEHDFNVAYALVSGTEKPFEMTFNRAQNIKGAVKMFDMVLGGEGRFAEKPFCTFGGCPIVSPLRFAKENLDVLVESSRLGLINDIAIAPQAGATAPATLAGTLAQVTAEGLACLAIVNFINPGCPMSFAIWPFISDLRTGSFSGGSGEEALIIAAAVQIGKFYDLPTTVPSCMTDSKIPDAQAGYEKGISSVLAGLAGGNRILESAGMLGSLMGCSFEALVIDNDMLGMVQRVIRGIEVTEETLSVEVIKDVALGAGHYLGHAQTLDRMQSEFLYPKIADRAPPGVWEQEGSKDILERAHETAFEILSTHFPDHITPKADTNIRDRFPILLSRDAMKPSARCKKG</sequence>
<name>A0A432G2R0_9DELT</name>
<evidence type="ECO:0000256" key="1">
    <source>
        <dbReference type="ARBA" id="ARBA00007137"/>
    </source>
</evidence>
<dbReference type="InterPro" id="IPR038601">
    <property type="entry name" value="MttB-like_sf"/>
</dbReference>
<accession>A0A432G2R0</accession>
<dbReference type="EMBL" id="QNZL01000238">
    <property type="protein sequence ID" value="RTZ77844.1"/>
    <property type="molecule type" value="Genomic_DNA"/>
</dbReference>
<gene>
    <name evidence="5" type="ORF">DSY97_09000</name>
</gene>
<dbReference type="Gene3D" id="3.20.20.480">
    <property type="entry name" value="Trimethylamine methyltransferase-like"/>
    <property type="match status" value="1"/>
</dbReference>
<dbReference type="GO" id="GO:0008168">
    <property type="term" value="F:methyltransferase activity"/>
    <property type="evidence" value="ECO:0007669"/>
    <property type="project" value="UniProtKB-KW"/>
</dbReference>
<dbReference type="GO" id="GO:0032259">
    <property type="term" value="P:methylation"/>
    <property type="evidence" value="ECO:0007669"/>
    <property type="project" value="UniProtKB-KW"/>
</dbReference>
<dbReference type="EC" id="2.1.1.-" evidence="4"/>
<evidence type="ECO:0000313" key="5">
    <source>
        <dbReference type="EMBL" id="RTZ77844.1"/>
    </source>
</evidence>
<dbReference type="GO" id="GO:0015948">
    <property type="term" value="P:methanogenesis"/>
    <property type="evidence" value="ECO:0007669"/>
    <property type="project" value="UniProtKB-UniRule"/>
</dbReference>
<proteinExistence type="inferred from homology"/>
<comment type="caution">
    <text evidence="5">The sequence shown here is derived from an EMBL/GenBank/DDBJ whole genome shotgun (WGS) entry which is preliminary data.</text>
</comment>
<keyword evidence="3 4" id="KW-0808">Transferase</keyword>
<comment type="similarity">
    <text evidence="1 4">Belongs to the trimethylamine methyltransferase family.</text>
</comment>
<keyword evidence="2 5" id="KW-0489">Methyltransferase</keyword>
<evidence type="ECO:0000313" key="6">
    <source>
        <dbReference type="Proteomes" id="UP000286801"/>
    </source>
</evidence>
<organism evidence="5 6">
    <name type="scientific">SAR324 cluster bacterium</name>
    <dbReference type="NCBI Taxonomy" id="2024889"/>
    <lineage>
        <taxon>Bacteria</taxon>
        <taxon>Deltaproteobacteria</taxon>
        <taxon>SAR324 cluster</taxon>
    </lineage>
</organism>
<dbReference type="Pfam" id="PF06253">
    <property type="entry name" value="MTTB"/>
    <property type="match status" value="1"/>
</dbReference>
<dbReference type="PIRSF" id="PIRSF037567">
    <property type="entry name" value="MTTB_MeTrfase"/>
    <property type="match status" value="1"/>
</dbReference>
<protein>
    <recommendedName>
        <fullName evidence="4">Methyltransferase</fullName>
        <ecNumber evidence="4">2.1.1.-</ecNumber>
    </recommendedName>
</protein>
<evidence type="ECO:0000256" key="3">
    <source>
        <dbReference type="ARBA" id="ARBA00022679"/>
    </source>
</evidence>
<reference evidence="5 6" key="1">
    <citation type="submission" date="2018-06" db="EMBL/GenBank/DDBJ databases">
        <title>Combined omics and stable isotope probing to characterize newly discovered Mariana Back-Arc vent microbial communities.</title>
        <authorList>
            <person name="Trembath-Reichert E."/>
            <person name="Huber J.A."/>
        </authorList>
    </citation>
    <scope>NUCLEOTIDE SEQUENCE [LARGE SCALE GENOMIC DNA]</scope>
    <source>
        <strain evidence="5">MAG 63_1</strain>
    </source>
</reference>
<evidence type="ECO:0000256" key="4">
    <source>
        <dbReference type="PIRNR" id="PIRNR037567"/>
    </source>
</evidence>
<dbReference type="Proteomes" id="UP000286801">
    <property type="component" value="Unassembled WGS sequence"/>
</dbReference>
<dbReference type="AlphaFoldDB" id="A0A432G2R0"/>
<evidence type="ECO:0000256" key="2">
    <source>
        <dbReference type="ARBA" id="ARBA00022603"/>
    </source>
</evidence>